<dbReference type="Proteomes" id="UP000265725">
    <property type="component" value="Chromosome"/>
</dbReference>
<dbReference type="RefSeq" id="WP_119883717.1">
    <property type="nucleotide sequence ID" value="NZ_CP032418.1"/>
</dbReference>
<feature type="transmembrane region" description="Helical" evidence="1">
    <location>
        <begin position="162"/>
        <end position="188"/>
    </location>
</feature>
<feature type="transmembrane region" description="Helical" evidence="1">
    <location>
        <begin position="48"/>
        <end position="70"/>
    </location>
</feature>
<keyword evidence="1" id="KW-0812">Transmembrane</keyword>
<dbReference type="AlphaFoldDB" id="A0A385YU16"/>
<proteinExistence type="predicted"/>
<feature type="transmembrane region" description="Helical" evidence="1">
    <location>
        <begin position="90"/>
        <end position="111"/>
    </location>
</feature>
<evidence type="ECO:0000256" key="1">
    <source>
        <dbReference type="SAM" id="Phobius"/>
    </source>
</evidence>
<evidence type="ECO:0008006" key="4">
    <source>
        <dbReference type="Google" id="ProtNLM"/>
    </source>
</evidence>
<name>A0A385YU16_9BACL</name>
<reference evidence="3" key="1">
    <citation type="submission" date="2018-09" db="EMBL/GenBank/DDBJ databases">
        <authorList>
            <person name="Zhu H."/>
        </authorList>
    </citation>
    <scope>NUCLEOTIDE SEQUENCE [LARGE SCALE GENOMIC DNA]</scope>
    <source>
        <strain evidence="3">K2R23-3</strain>
    </source>
</reference>
<feature type="transmembrane region" description="Helical" evidence="1">
    <location>
        <begin position="123"/>
        <end position="142"/>
    </location>
</feature>
<evidence type="ECO:0000313" key="2">
    <source>
        <dbReference type="EMBL" id="AYC29981.1"/>
    </source>
</evidence>
<dbReference type="KEGG" id="paek:D3873_08875"/>
<sequence length="240" mass="27828">MKLKSLDTGNILKIFLWAAIILSLSIFVTTLIYSLWYDFYLKIELVDMFLESVFSILLLMMIIIYLVWIFNVHQDLKELIPSYPISPWGAIRRITIPFYNIYGLWAVYSTLKGYLSYDEKTKKLGIILGVYIPIYYFLHWTSNIFDSFIKRSFAMELMGEQFFNYVAASYALNAGVFTSYLLILMIVTKSIPLLSKVRTETSELEVMEDPLKIENASPSLPEYPFLSEPPIIKQSLGIKP</sequence>
<gene>
    <name evidence="2" type="ORF">D3873_08875</name>
</gene>
<keyword evidence="1" id="KW-1133">Transmembrane helix</keyword>
<organism evidence="2 3">
    <name type="scientific">Paenisporosarcina cavernae</name>
    <dbReference type="NCBI Taxonomy" id="2320858"/>
    <lineage>
        <taxon>Bacteria</taxon>
        <taxon>Bacillati</taxon>
        <taxon>Bacillota</taxon>
        <taxon>Bacilli</taxon>
        <taxon>Bacillales</taxon>
        <taxon>Caryophanaceae</taxon>
        <taxon>Paenisporosarcina</taxon>
    </lineage>
</organism>
<keyword evidence="1" id="KW-0472">Membrane</keyword>
<dbReference type="OrthoDB" id="485492at2"/>
<protein>
    <recommendedName>
        <fullName evidence="4">DUF4328 domain-containing protein</fullName>
    </recommendedName>
</protein>
<accession>A0A385YU16</accession>
<dbReference type="EMBL" id="CP032418">
    <property type="protein sequence ID" value="AYC29981.1"/>
    <property type="molecule type" value="Genomic_DNA"/>
</dbReference>
<feature type="transmembrane region" description="Helical" evidence="1">
    <location>
        <begin position="14"/>
        <end position="36"/>
    </location>
</feature>
<evidence type="ECO:0000313" key="3">
    <source>
        <dbReference type="Proteomes" id="UP000265725"/>
    </source>
</evidence>
<keyword evidence="3" id="KW-1185">Reference proteome</keyword>